<gene>
    <name evidence="3" type="ORF">SMACR_04886</name>
</gene>
<dbReference type="VEuPathDB" id="FungiDB:SMAC_04886"/>
<dbReference type="AlphaFoldDB" id="A0A8S9A134"/>
<dbReference type="Proteomes" id="UP000433876">
    <property type="component" value="Unassembled WGS sequence"/>
</dbReference>
<evidence type="ECO:0000313" key="4">
    <source>
        <dbReference type="Proteomes" id="UP000433876"/>
    </source>
</evidence>
<protein>
    <submittedName>
        <fullName evidence="3">Uncharacterized protein</fullName>
    </submittedName>
</protein>
<sequence length="336" mass="33015">MKSIALTATLSIAMTGSSLAVPMMAANQMSQGHAVAHINAESLKNNLEMAKANTMEAAENMTNMDMRQRSKRQTPPNTAGTLALPPSSGAVPSVTLTDLDRVVSSIGVIVKGAQDDLKKIDIKDPQGISGLLVQLLGNTTKAIQQGTTRVKANNKAMIYPGWGVAGGGLGGLGGLDALGGLTGGGLSGLPALGGLTGFTGLLTSFLSTVTGPLGGGAGSGSGTVGGIKLGSLTDLANLSNLLGGLTGGGLTALPLGDLSGLTGILTPELLEQLFGSVSSGQPLSLVRDLVSAVLDLVSAVLDLVSAVLDLVTSLLGGLTGGAISGGIGGGVTVTTP</sequence>
<evidence type="ECO:0000256" key="1">
    <source>
        <dbReference type="SAM" id="MobiDB-lite"/>
    </source>
</evidence>
<accession>A0A8S9A134</accession>
<comment type="caution">
    <text evidence="3">The sequence shown here is derived from an EMBL/GenBank/DDBJ whole genome shotgun (WGS) entry which is preliminary data.</text>
</comment>
<name>A0A8S9A134_SORMA</name>
<proteinExistence type="predicted"/>
<keyword evidence="2" id="KW-0732">Signal</keyword>
<feature type="signal peptide" evidence="2">
    <location>
        <begin position="1"/>
        <end position="20"/>
    </location>
</feature>
<dbReference type="EMBL" id="NMPR01000024">
    <property type="protein sequence ID" value="KAA8634325.1"/>
    <property type="molecule type" value="Genomic_DNA"/>
</dbReference>
<reference evidence="3 4" key="1">
    <citation type="submission" date="2017-07" db="EMBL/GenBank/DDBJ databases">
        <title>Genome sequence of the Sordaria macrospora wild type strain R19027.</title>
        <authorList>
            <person name="Nowrousian M."/>
            <person name="Teichert I."/>
            <person name="Kueck U."/>
        </authorList>
    </citation>
    <scope>NUCLEOTIDE SEQUENCE [LARGE SCALE GENOMIC DNA]</scope>
    <source>
        <strain evidence="3 4">R19027</strain>
        <tissue evidence="3">Mycelium</tissue>
    </source>
</reference>
<organism evidence="3 4">
    <name type="scientific">Sordaria macrospora</name>
    <dbReference type="NCBI Taxonomy" id="5147"/>
    <lineage>
        <taxon>Eukaryota</taxon>
        <taxon>Fungi</taxon>
        <taxon>Dikarya</taxon>
        <taxon>Ascomycota</taxon>
        <taxon>Pezizomycotina</taxon>
        <taxon>Sordariomycetes</taxon>
        <taxon>Sordariomycetidae</taxon>
        <taxon>Sordariales</taxon>
        <taxon>Sordariaceae</taxon>
        <taxon>Sordaria</taxon>
    </lineage>
</organism>
<evidence type="ECO:0000313" key="3">
    <source>
        <dbReference type="EMBL" id="KAA8634325.1"/>
    </source>
</evidence>
<evidence type="ECO:0000256" key="2">
    <source>
        <dbReference type="SAM" id="SignalP"/>
    </source>
</evidence>
<feature type="chain" id="PRO_5035874797" evidence="2">
    <location>
        <begin position="21"/>
        <end position="336"/>
    </location>
</feature>
<feature type="region of interest" description="Disordered" evidence="1">
    <location>
        <begin position="65"/>
        <end position="87"/>
    </location>
</feature>